<protein>
    <submittedName>
        <fullName evidence="2">Uncharacterized protein</fullName>
    </submittedName>
</protein>
<dbReference type="GO" id="GO:0005198">
    <property type="term" value="F:structural molecule activity"/>
    <property type="evidence" value="ECO:0007669"/>
    <property type="project" value="InterPro"/>
</dbReference>
<gene>
    <name evidence="2" type="ORF">FF104_14345</name>
</gene>
<dbReference type="GO" id="GO:0071973">
    <property type="term" value="P:bacterial-type flagellum-dependent cell motility"/>
    <property type="evidence" value="ECO:0007669"/>
    <property type="project" value="InterPro"/>
</dbReference>
<evidence type="ECO:0000313" key="3">
    <source>
        <dbReference type="Proteomes" id="UP000515243"/>
    </source>
</evidence>
<dbReference type="RefSeq" id="WP_141912157.1">
    <property type="nucleotide sequence ID" value="NZ_AP019716.1"/>
</dbReference>
<evidence type="ECO:0000256" key="1">
    <source>
        <dbReference type="ARBA" id="ARBA00023143"/>
    </source>
</evidence>
<dbReference type="GO" id="GO:0009288">
    <property type="term" value="C:bacterial-type flagellum"/>
    <property type="evidence" value="ECO:0007669"/>
    <property type="project" value="InterPro"/>
</dbReference>
<name>A0AAP9UGA4_CLOBU</name>
<accession>A0AAP9UGA4</accession>
<dbReference type="Proteomes" id="UP000515243">
    <property type="component" value="Chromosome 1"/>
</dbReference>
<reference evidence="2 3" key="1">
    <citation type="submission" date="2019-05" db="EMBL/GenBank/DDBJ databases">
        <authorList>
            <person name="Schori C."/>
            <person name="Ahrens C."/>
        </authorList>
    </citation>
    <scope>NUCLEOTIDE SEQUENCE [LARGE SCALE GENOMIC DNA]</scope>
    <source>
        <strain evidence="2 3">DSM 10702</strain>
    </source>
</reference>
<organism evidence="2 3">
    <name type="scientific">Clostridium butyricum</name>
    <dbReference type="NCBI Taxonomy" id="1492"/>
    <lineage>
        <taxon>Bacteria</taxon>
        <taxon>Bacillati</taxon>
        <taxon>Bacillota</taxon>
        <taxon>Clostridia</taxon>
        <taxon>Eubacteriales</taxon>
        <taxon>Clostridiaceae</taxon>
        <taxon>Clostridium</taxon>
    </lineage>
</organism>
<dbReference type="AlphaFoldDB" id="A0AAP9UGA4"/>
<dbReference type="InterPro" id="IPR001624">
    <property type="entry name" value="FliE"/>
</dbReference>
<dbReference type="EMBL" id="CP040626">
    <property type="protein sequence ID" value="QMW92114.1"/>
    <property type="molecule type" value="Genomic_DNA"/>
</dbReference>
<sequence length="47" mass="5271">MGFGDVLKQYINYTNDKMIEADVATNAFVRGDDINSLSQVKVCKDSR</sequence>
<evidence type="ECO:0000313" key="2">
    <source>
        <dbReference type="EMBL" id="QMW92114.1"/>
    </source>
</evidence>
<proteinExistence type="predicted"/>
<dbReference type="GO" id="GO:0003774">
    <property type="term" value="F:cytoskeletal motor activity"/>
    <property type="evidence" value="ECO:0007669"/>
    <property type="project" value="InterPro"/>
</dbReference>
<dbReference type="Pfam" id="PF02049">
    <property type="entry name" value="FliE"/>
    <property type="match status" value="1"/>
</dbReference>
<keyword evidence="1" id="KW-0975">Bacterial flagellum</keyword>
<dbReference type="GeneID" id="300000340"/>